<dbReference type="PANTHER" id="PTHR45990:SF1">
    <property type="entry name" value="DNA REPAIR PROTEIN REV1"/>
    <property type="match status" value="1"/>
</dbReference>
<keyword evidence="13" id="KW-0234">DNA repair</keyword>
<evidence type="ECO:0000256" key="10">
    <source>
        <dbReference type="ARBA" id="ARBA00022842"/>
    </source>
</evidence>
<comment type="subcellular location">
    <subcellularLocation>
        <location evidence="2">Mitochondrion</location>
    </subcellularLocation>
    <subcellularLocation>
        <location evidence="1">Nucleus</location>
    </subcellularLocation>
</comment>
<dbReference type="Gene3D" id="6.10.250.1630">
    <property type="match status" value="3"/>
</dbReference>
<dbReference type="SMART" id="SM00292">
    <property type="entry name" value="BRCT"/>
    <property type="match status" value="1"/>
</dbReference>
<dbReference type="Gene3D" id="1.20.58.1280">
    <property type="entry name" value="DNA repair protein Rev1, C-terminal domain"/>
    <property type="match status" value="1"/>
</dbReference>
<feature type="compositionally biased region" description="Basic and acidic residues" evidence="15">
    <location>
        <begin position="939"/>
        <end position="953"/>
    </location>
</feature>
<evidence type="ECO:0000259" key="17">
    <source>
        <dbReference type="PROSITE" id="PS50173"/>
    </source>
</evidence>
<dbReference type="InterPro" id="IPR025527">
    <property type="entry name" value="HUWE1/Rev1_UBM"/>
</dbReference>
<evidence type="ECO:0000313" key="19">
    <source>
        <dbReference type="Proteomes" id="UP001451303"/>
    </source>
</evidence>
<evidence type="ECO:0000256" key="7">
    <source>
        <dbReference type="ARBA" id="ARBA00022695"/>
    </source>
</evidence>
<evidence type="ECO:0000256" key="1">
    <source>
        <dbReference type="ARBA" id="ARBA00004123"/>
    </source>
</evidence>
<feature type="compositionally biased region" description="Polar residues" evidence="15">
    <location>
        <begin position="169"/>
        <end position="179"/>
    </location>
</feature>
<keyword evidence="6" id="KW-0808">Transferase</keyword>
<evidence type="ECO:0000256" key="15">
    <source>
        <dbReference type="SAM" id="MobiDB-lite"/>
    </source>
</evidence>
<dbReference type="Gene3D" id="3.30.70.270">
    <property type="match status" value="1"/>
</dbReference>
<feature type="region of interest" description="Disordered" evidence="15">
    <location>
        <begin position="166"/>
        <end position="185"/>
    </location>
</feature>
<dbReference type="SUPFAM" id="SSF56672">
    <property type="entry name" value="DNA/RNA polymerases"/>
    <property type="match status" value="1"/>
</dbReference>
<dbReference type="EMBL" id="JAVLET010000017">
    <property type="protein sequence ID" value="KAL0465434.1"/>
    <property type="molecule type" value="Genomic_DNA"/>
</dbReference>
<proteinExistence type="inferred from homology"/>
<evidence type="ECO:0000256" key="14">
    <source>
        <dbReference type="ARBA" id="ARBA00023242"/>
    </source>
</evidence>
<organism evidence="18 19">
    <name type="scientific">Neurospora intermedia</name>
    <dbReference type="NCBI Taxonomy" id="5142"/>
    <lineage>
        <taxon>Eukaryota</taxon>
        <taxon>Fungi</taxon>
        <taxon>Dikarya</taxon>
        <taxon>Ascomycota</taxon>
        <taxon>Pezizomycotina</taxon>
        <taxon>Sordariomycetes</taxon>
        <taxon>Sordariomycetidae</taxon>
        <taxon>Sordariales</taxon>
        <taxon>Sordariaceae</taxon>
        <taxon>Neurospora</taxon>
    </lineage>
</organism>
<feature type="region of interest" description="Disordered" evidence="15">
    <location>
        <begin position="856"/>
        <end position="885"/>
    </location>
</feature>
<dbReference type="CDD" id="cd01701">
    <property type="entry name" value="PolY_Rev1"/>
    <property type="match status" value="1"/>
</dbReference>
<dbReference type="InterPro" id="IPR036775">
    <property type="entry name" value="DNA_pol_Y-fam_lit_finger_sf"/>
</dbReference>
<dbReference type="SUPFAM" id="SSF52113">
    <property type="entry name" value="BRCT domain"/>
    <property type="match status" value="1"/>
</dbReference>
<dbReference type="SUPFAM" id="SSF100879">
    <property type="entry name" value="Lesion bypass DNA polymerase (Y-family), little finger domain"/>
    <property type="match status" value="1"/>
</dbReference>
<feature type="compositionally biased region" description="Basic and acidic residues" evidence="15">
    <location>
        <begin position="1296"/>
        <end position="1310"/>
    </location>
</feature>
<dbReference type="Pfam" id="PF16727">
    <property type="entry name" value="REV1_C"/>
    <property type="match status" value="1"/>
</dbReference>
<evidence type="ECO:0000259" key="16">
    <source>
        <dbReference type="PROSITE" id="PS50172"/>
    </source>
</evidence>
<keyword evidence="9" id="KW-0227">DNA damage</keyword>
<evidence type="ECO:0000256" key="8">
    <source>
        <dbReference type="ARBA" id="ARBA00022723"/>
    </source>
</evidence>
<evidence type="ECO:0000313" key="18">
    <source>
        <dbReference type="EMBL" id="KAL0465434.1"/>
    </source>
</evidence>
<dbReference type="Gene3D" id="3.40.50.10190">
    <property type="entry name" value="BRCT domain"/>
    <property type="match status" value="1"/>
</dbReference>
<feature type="region of interest" description="Disordered" evidence="15">
    <location>
        <begin position="230"/>
        <end position="294"/>
    </location>
</feature>
<dbReference type="Gene3D" id="3.40.1170.60">
    <property type="match status" value="1"/>
</dbReference>
<gene>
    <name evidence="18" type="ORF">QR685DRAFT_538726</name>
</gene>
<feature type="region of interest" description="Disordered" evidence="15">
    <location>
        <begin position="764"/>
        <end position="806"/>
    </location>
</feature>
<feature type="region of interest" description="Disordered" evidence="15">
    <location>
        <begin position="1036"/>
        <end position="1055"/>
    </location>
</feature>
<feature type="region of interest" description="Disordered" evidence="15">
    <location>
        <begin position="1079"/>
        <end position="1122"/>
    </location>
</feature>
<name>A0ABR3CYD5_NEUIN</name>
<keyword evidence="5" id="KW-0237">DNA synthesis</keyword>
<dbReference type="Gene3D" id="3.30.1490.100">
    <property type="entry name" value="DNA polymerase, Y-family, little finger domain"/>
    <property type="match status" value="1"/>
</dbReference>
<keyword evidence="10" id="KW-0460">Magnesium</keyword>
<dbReference type="Pfam" id="PF00817">
    <property type="entry name" value="IMS"/>
    <property type="match status" value="1"/>
</dbReference>
<dbReference type="PROSITE" id="PS50173">
    <property type="entry name" value="UMUC"/>
    <property type="match status" value="1"/>
</dbReference>
<dbReference type="Pfam" id="PF14377">
    <property type="entry name" value="UBM"/>
    <property type="match status" value="3"/>
</dbReference>
<reference evidence="18 19" key="1">
    <citation type="submission" date="2023-09" db="EMBL/GenBank/DDBJ databases">
        <title>Multi-omics analysis of a traditional fermented food reveals byproduct-associated fungal strains for waste-to-food upcycling.</title>
        <authorList>
            <consortium name="Lawrence Berkeley National Laboratory"/>
            <person name="Rekdal V.M."/>
            <person name="Villalobos-Escobedo J.M."/>
            <person name="Rodriguez-Valeron N."/>
            <person name="Garcia M.O."/>
            <person name="Vasquez D.P."/>
            <person name="Damayanti I."/>
            <person name="Sorensen P.M."/>
            <person name="Baidoo E.E."/>
            <person name="De Carvalho A.C."/>
            <person name="Riley R."/>
            <person name="Lipzen A."/>
            <person name="He G."/>
            <person name="Yan M."/>
            <person name="Haridas S."/>
            <person name="Daum C."/>
            <person name="Yoshinaga Y."/>
            <person name="Ng V."/>
            <person name="Grigoriev I.V."/>
            <person name="Munk R."/>
            <person name="Nuraida L."/>
            <person name="Wijaya C.H."/>
            <person name="Morales P.-C."/>
            <person name="Keasling J.D."/>
        </authorList>
    </citation>
    <scope>NUCLEOTIDE SEQUENCE [LARGE SCALE GENOMIC DNA]</scope>
    <source>
        <strain evidence="18 19">FGSC 2613</strain>
    </source>
</reference>
<dbReference type="Proteomes" id="UP001451303">
    <property type="component" value="Unassembled WGS sequence"/>
</dbReference>
<feature type="region of interest" description="Disordered" evidence="15">
    <location>
        <begin position="987"/>
        <end position="1016"/>
    </location>
</feature>
<evidence type="ECO:0000256" key="3">
    <source>
        <dbReference type="ARBA" id="ARBA00010945"/>
    </source>
</evidence>
<dbReference type="PROSITE" id="PS50172">
    <property type="entry name" value="BRCT"/>
    <property type="match status" value="1"/>
</dbReference>
<evidence type="ECO:0000256" key="13">
    <source>
        <dbReference type="ARBA" id="ARBA00023204"/>
    </source>
</evidence>
<evidence type="ECO:0000256" key="9">
    <source>
        <dbReference type="ARBA" id="ARBA00022763"/>
    </source>
</evidence>
<dbReference type="InterPro" id="IPR012112">
    <property type="entry name" value="REV1"/>
</dbReference>
<dbReference type="PIRSF" id="PIRSF036573">
    <property type="entry name" value="REV1"/>
    <property type="match status" value="1"/>
</dbReference>
<feature type="domain" description="BRCT" evidence="16">
    <location>
        <begin position="63"/>
        <end position="151"/>
    </location>
</feature>
<dbReference type="PANTHER" id="PTHR45990">
    <property type="entry name" value="DNA REPAIR PROTEIN REV1"/>
    <property type="match status" value="1"/>
</dbReference>
<feature type="compositionally biased region" description="Low complexity" evidence="15">
    <location>
        <begin position="1083"/>
        <end position="1108"/>
    </location>
</feature>
<keyword evidence="7" id="KW-0548">Nucleotidyltransferase</keyword>
<keyword evidence="12" id="KW-0496">Mitochondrion</keyword>
<feature type="domain" description="UmuC" evidence="17">
    <location>
        <begin position="368"/>
        <end position="566"/>
    </location>
</feature>
<comment type="caution">
    <text evidence="18">The sequence shown here is derived from an EMBL/GenBank/DDBJ whole genome shotgun (WGS) entry which is preliminary data.</text>
</comment>
<feature type="region of interest" description="Disordered" evidence="15">
    <location>
        <begin position="910"/>
        <end position="974"/>
    </location>
</feature>
<dbReference type="Pfam" id="PF16589">
    <property type="entry name" value="BRCT_2"/>
    <property type="match status" value="1"/>
</dbReference>
<dbReference type="InterPro" id="IPR031991">
    <property type="entry name" value="Rev1_C"/>
</dbReference>
<keyword evidence="14" id="KW-0539">Nucleus</keyword>
<feature type="compositionally biased region" description="Basic and acidic residues" evidence="15">
    <location>
        <begin position="779"/>
        <end position="793"/>
    </location>
</feature>
<dbReference type="InterPro" id="IPR001357">
    <property type="entry name" value="BRCT_dom"/>
</dbReference>
<comment type="similarity">
    <text evidence="3">Belongs to the DNA polymerase type-Y family.</text>
</comment>
<dbReference type="Gene3D" id="6.10.250.1490">
    <property type="match status" value="1"/>
</dbReference>
<keyword evidence="8" id="KW-0479">Metal-binding</keyword>
<sequence>MVGNHLLDKNSAAVRKNIENHAFNDEDGDEYGASRFGGFADYFQNKNIKLQNRDAQLRSSAKDKPQIFKGVVIYVLGYTQPSSSDLHDILVQHGAGWLQYLGGKTMATHIICSSIPPKKAAELANYRVVKPAWVLDSVAAGRMLSWTEYRVIDEGPKQRTIKFDAGKMLSSQPRQQTPQGYREQTENSFYTSQLKKFSSPAQPKTPSKILPIVNDNIEDFEDDMSIDLLQVPPSSKSEPPALAESDAPSNERFNTPPYQASLEAALEAQPTTPDIAEPENPEPENLGEMHPAKPITSEEHNARLLADPKMRKASTANPDFLKQYYSESRLHHLSTWKAQLKSRMQNLAAEKGPAKKLAKRPAGARRYIMHVDFDSFFCAVSLKKAPEYRDKPAVVAHGNGKGSEIASCNYPARKFGIKNGMWMKHALELCPDLKILPYDFPGYEEASRQFYDAILGIGGVVQSVSIDEALIDVTDIVMTEAGSSGIGISEGSIWREQEKVDQMASKLRDRIKEETDCHVSVGIGANILLAKVALRKAKPAGQYQIKPEEALDFLGELNVEDLPGVAHSIGAKLEELGIKFVKDIRQTSKERLISALGPKTGEKLWEYSRGIDRTEVGEQPIRKSVSAEVNWGIRFVNQEEAEDFVRSLSQELERRLLSEGVKGQHLTMKIMRRAADAPLDPPKHLGHGKCDTFNKSVSFGVATNSGEVIGKEAVAILRSYKFSPGDLRGLGIQMTKLEPLKPSAAQQGSQKKLRFGAAAISSAKKRKAEAIDDEPQSPAEHRSFTERDERDPISADPLTPRKPKVHPALHLARAGEADEKAKTPLNVKGTQFLMPSQLDPAVLAELPEDIRTTIVNQMKAQPSRRTDSTPPQPNSRKALPTHAEIPPDIDVDVFNALPPSMQAEVLASYRRNTPQASPSRPPPSQGGGGGGKTLLPQSPRKDRIINRPIDRLRTPTKRGRGRPPAYLKEKERDLKAGLRQASLITATRSPDRVEGPSDYSRQPSVEIDLPPLDPNVLSELPEEVRREVIEEHARQRRQLERQAQETSAAAQQQQEYSRHVHLIAVDIESARHYLLRRRQAGSNINNNNNNNTSRFLPNQQQNPPTNHQPYHDDRQFPSPIAGGGGGRYHSFFGPPPNWGRTNRDLRRIHWPGPPTKATLESAAVPAGGGGGQMKVTDAAAVRRMIRAWHVSTAKQGGPSLIDMEALEEYLYKVITLERDMEKARGLVKWLEWCVVDGGDGDENGDGYKLDKEVEDDGVRRRDSEENVHVHVHVHGDEAGGNGVDDDAVNNDDEDDGGIRREQKQISDEKKKGKMMTTAANKKEIYTWPEAVEAIKASVQEAMKERGLKEMDFSS</sequence>
<keyword evidence="11" id="KW-0238">DNA-binding</keyword>
<feature type="compositionally biased region" description="Acidic residues" evidence="15">
    <location>
        <begin position="1283"/>
        <end position="1295"/>
    </location>
</feature>
<dbReference type="Gene3D" id="1.10.150.20">
    <property type="entry name" value="5' to 3' exonuclease, C-terminal subdomain"/>
    <property type="match status" value="1"/>
</dbReference>
<evidence type="ECO:0000256" key="11">
    <source>
        <dbReference type="ARBA" id="ARBA00023125"/>
    </source>
</evidence>
<dbReference type="InterPro" id="IPR036420">
    <property type="entry name" value="BRCT_dom_sf"/>
</dbReference>
<feature type="region of interest" description="Disordered" evidence="15">
    <location>
        <begin position="1274"/>
        <end position="1316"/>
    </location>
</feature>
<evidence type="ECO:0000256" key="5">
    <source>
        <dbReference type="ARBA" id="ARBA00022634"/>
    </source>
</evidence>
<dbReference type="Pfam" id="PF21999">
    <property type="entry name" value="IMS_HHH_1"/>
    <property type="match status" value="1"/>
</dbReference>
<dbReference type="InterPro" id="IPR001126">
    <property type="entry name" value="UmuC"/>
</dbReference>
<dbReference type="InterPro" id="IPR053848">
    <property type="entry name" value="IMS_HHH_1"/>
</dbReference>
<dbReference type="InterPro" id="IPR017961">
    <property type="entry name" value="DNA_pol_Y-fam_little_finger"/>
</dbReference>
<evidence type="ECO:0000256" key="4">
    <source>
        <dbReference type="ARBA" id="ARBA00020399"/>
    </source>
</evidence>
<evidence type="ECO:0000256" key="12">
    <source>
        <dbReference type="ARBA" id="ARBA00023128"/>
    </source>
</evidence>
<evidence type="ECO:0000256" key="2">
    <source>
        <dbReference type="ARBA" id="ARBA00004173"/>
    </source>
</evidence>
<dbReference type="InterPro" id="IPR043502">
    <property type="entry name" value="DNA/RNA_pol_sf"/>
</dbReference>
<accession>A0ABR3CYD5</accession>
<dbReference type="InterPro" id="IPR043128">
    <property type="entry name" value="Rev_trsase/Diguanyl_cyclase"/>
</dbReference>
<feature type="compositionally biased region" description="Polar residues" evidence="15">
    <location>
        <begin position="247"/>
        <end position="258"/>
    </location>
</feature>
<dbReference type="CDD" id="cd17719">
    <property type="entry name" value="BRCT_Rev1"/>
    <property type="match status" value="1"/>
</dbReference>
<protein>
    <recommendedName>
        <fullName evidence="4">DNA repair protein REV1</fullName>
    </recommendedName>
</protein>
<dbReference type="Pfam" id="PF11799">
    <property type="entry name" value="IMS_C"/>
    <property type="match status" value="1"/>
</dbReference>
<keyword evidence="19" id="KW-1185">Reference proteome</keyword>
<evidence type="ECO:0000256" key="6">
    <source>
        <dbReference type="ARBA" id="ARBA00022679"/>
    </source>
</evidence>
<dbReference type="InterPro" id="IPR038401">
    <property type="entry name" value="Rev1_C_sf"/>
</dbReference>
<feature type="compositionally biased region" description="Low complexity" evidence="15">
    <location>
        <begin position="1044"/>
        <end position="1054"/>
    </location>
</feature>